<accession>A0ABS3UZM2</accession>
<dbReference type="RefSeq" id="WP_208473265.1">
    <property type="nucleotide sequence ID" value="NZ_JAGFNS010000050.1"/>
</dbReference>
<organism evidence="2 3">
    <name type="scientific">Actinoplanes flavus</name>
    <dbReference type="NCBI Taxonomy" id="2820290"/>
    <lineage>
        <taxon>Bacteria</taxon>
        <taxon>Bacillati</taxon>
        <taxon>Actinomycetota</taxon>
        <taxon>Actinomycetes</taxon>
        <taxon>Micromonosporales</taxon>
        <taxon>Micromonosporaceae</taxon>
        <taxon>Actinoplanes</taxon>
    </lineage>
</organism>
<keyword evidence="3" id="KW-1185">Reference proteome</keyword>
<feature type="compositionally biased region" description="Low complexity" evidence="1">
    <location>
        <begin position="90"/>
        <end position="102"/>
    </location>
</feature>
<protein>
    <submittedName>
        <fullName evidence="2">Uncharacterized protein</fullName>
    </submittedName>
</protein>
<dbReference type="Proteomes" id="UP000679690">
    <property type="component" value="Unassembled WGS sequence"/>
</dbReference>
<reference evidence="2 3" key="1">
    <citation type="submission" date="2021-03" db="EMBL/GenBank/DDBJ databases">
        <title>Actinoplanes flavus sp. nov., a novel actinomycete isolated from Coconut Palm rhizosphere soil.</title>
        <authorList>
            <person name="Luo X."/>
        </authorList>
    </citation>
    <scope>NUCLEOTIDE SEQUENCE [LARGE SCALE GENOMIC DNA]</scope>
    <source>
        <strain evidence="2 3">NEAU-H7</strain>
    </source>
</reference>
<evidence type="ECO:0000256" key="1">
    <source>
        <dbReference type="SAM" id="MobiDB-lite"/>
    </source>
</evidence>
<dbReference type="EMBL" id="JAGFNS010000050">
    <property type="protein sequence ID" value="MBO3744030.1"/>
    <property type="molecule type" value="Genomic_DNA"/>
</dbReference>
<evidence type="ECO:0000313" key="2">
    <source>
        <dbReference type="EMBL" id="MBO3744030.1"/>
    </source>
</evidence>
<feature type="compositionally biased region" description="Low complexity" evidence="1">
    <location>
        <begin position="110"/>
        <end position="124"/>
    </location>
</feature>
<sequence>MDTEPGIARLSVDLEIEYRTVRDVVALLRRLGLIRLVAAGAGRGRADEYRLTLPADLLDRDDLQVWTPAQQTHHTRQVSDCHRGRPRTSPHAPAGCAAAHGPQDPATYQDLDTTPTDTSTPPNTVRLTGPTCSPACWTGWIAKHEDQLAEEYLHNAEKGVPRLRCTGDSSVARSVLFNEG</sequence>
<comment type="caution">
    <text evidence="2">The sequence shown here is derived from an EMBL/GenBank/DDBJ whole genome shotgun (WGS) entry which is preliminary data.</text>
</comment>
<gene>
    <name evidence="2" type="ORF">J5X75_41700</name>
</gene>
<feature type="region of interest" description="Disordered" evidence="1">
    <location>
        <begin position="69"/>
        <end position="126"/>
    </location>
</feature>
<evidence type="ECO:0000313" key="3">
    <source>
        <dbReference type="Proteomes" id="UP000679690"/>
    </source>
</evidence>
<proteinExistence type="predicted"/>
<name>A0ABS3UZM2_9ACTN</name>